<dbReference type="KEGG" id="emc:129339995"/>
<dbReference type="Proteomes" id="UP001190640">
    <property type="component" value="Chromosome 12"/>
</dbReference>
<dbReference type="InterPro" id="IPR007110">
    <property type="entry name" value="Ig-like_dom"/>
</dbReference>
<evidence type="ECO:0000256" key="1">
    <source>
        <dbReference type="ARBA" id="ARBA00022729"/>
    </source>
</evidence>
<feature type="chain" id="PRO_5041727456" evidence="5">
    <location>
        <begin position="19"/>
        <end position="494"/>
    </location>
</feature>
<keyword evidence="4" id="KW-0472">Membrane</keyword>
<evidence type="ECO:0000313" key="8">
    <source>
        <dbReference type="RefSeq" id="XP_054850515.1"/>
    </source>
</evidence>
<keyword evidence="1 5" id="KW-0732">Signal</keyword>
<dbReference type="PANTHER" id="PTHR11481:SF64">
    <property type="entry name" value="FC RECEPTOR-LIKE PROTEIN 4"/>
    <property type="match status" value="1"/>
</dbReference>
<dbReference type="GO" id="GO:0004888">
    <property type="term" value="F:transmembrane signaling receptor activity"/>
    <property type="evidence" value="ECO:0007669"/>
    <property type="project" value="TreeGrafter"/>
</dbReference>
<evidence type="ECO:0000259" key="6">
    <source>
        <dbReference type="PROSITE" id="PS50835"/>
    </source>
</evidence>
<evidence type="ECO:0000256" key="3">
    <source>
        <dbReference type="SAM" id="MobiDB-lite"/>
    </source>
</evidence>
<feature type="compositionally biased region" description="Polar residues" evidence="3">
    <location>
        <begin position="417"/>
        <end position="454"/>
    </location>
</feature>
<reference evidence="8" key="1">
    <citation type="submission" date="2025-08" db="UniProtKB">
        <authorList>
            <consortium name="RefSeq"/>
        </authorList>
    </citation>
    <scope>IDENTIFICATION</scope>
    <source>
        <tissue evidence="8">Blood</tissue>
    </source>
</reference>
<keyword evidence="4" id="KW-0812">Transmembrane</keyword>
<dbReference type="GO" id="GO:0009897">
    <property type="term" value="C:external side of plasma membrane"/>
    <property type="evidence" value="ECO:0007669"/>
    <property type="project" value="TreeGrafter"/>
</dbReference>
<dbReference type="GO" id="GO:0006955">
    <property type="term" value="P:immune response"/>
    <property type="evidence" value="ECO:0007669"/>
    <property type="project" value="TreeGrafter"/>
</dbReference>
<dbReference type="Gene3D" id="2.60.40.10">
    <property type="entry name" value="Immunoglobulins"/>
    <property type="match status" value="3"/>
</dbReference>
<dbReference type="InterPro" id="IPR050488">
    <property type="entry name" value="Ig_Fc_receptor"/>
</dbReference>
<dbReference type="RefSeq" id="XP_054850515.1">
    <property type="nucleotide sequence ID" value="XM_054994540.1"/>
</dbReference>
<gene>
    <name evidence="8" type="primary">LOC129339995</name>
</gene>
<dbReference type="GO" id="GO:0007166">
    <property type="term" value="P:cell surface receptor signaling pathway"/>
    <property type="evidence" value="ECO:0007669"/>
    <property type="project" value="TreeGrafter"/>
</dbReference>
<evidence type="ECO:0000256" key="2">
    <source>
        <dbReference type="ARBA" id="ARBA00023157"/>
    </source>
</evidence>
<keyword evidence="2" id="KW-1015">Disulfide bond</keyword>
<organism evidence="7 8">
    <name type="scientific">Eublepharis macularius</name>
    <name type="common">Leopard gecko</name>
    <name type="synonym">Cyrtodactylus macularius</name>
    <dbReference type="NCBI Taxonomy" id="481883"/>
    <lineage>
        <taxon>Eukaryota</taxon>
        <taxon>Metazoa</taxon>
        <taxon>Chordata</taxon>
        <taxon>Craniata</taxon>
        <taxon>Vertebrata</taxon>
        <taxon>Euteleostomi</taxon>
        <taxon>Lepidosauria</taxon>
        <taxon>Squamata</taxon>
        <taxon>Bifurcata</taxon>
        <taxon>Gekkota</taxon>
        <taxon>Eublepharidae</taxon>
        <taxon>Eublepharinae</taxon>
        <taxon>Eublepharis</taxon>
    </lineage>
</organism>
<feature type="signal peptide" evidence="5">
    <location>
        <begin position="1"/>
        <end position="18"/>
    </location>
</feature>
<accession>A0AA97K699</accession>
<evidence type="ECO:0000313" key="7">
    <source>
        <dbReference type="Proteomes" id="UP001190640"/>
    </source>
</evidence>
<evidence type="ECO:0000256" key="5">
    <source>
        <dbReference type="SAM" id="SignalP"/>
    </source>
</evidence>
<keyword evidence="7" id="KW-1185">Reference proteome</keyword>
<proteinExistence type="predicted"/>
<sequence>MELFGRLCLLWAAITVDSWTIASTGTQAAPVTAVPPAPRLSLFPPFSIFVRGEGVRLTCSPPGRQRAAEFLFYKRKPEGQWDLQVQQKKDTWEVSTAQLEPNNTFVCAYSVKNREPLQSAPSNNHVTISIIELPPAATLSLDPKHPVYLQGERVTLTCSAPDGQEVAGYRFYKEQPDQTLRELPHKGQGPYEAFNVDRSSAGKYSCVYWMLVKERGIQSPYSSLVSVALTERPRAPLFSVSPKREVYTSGEFINFTCSARDVHHVSKITFFKDLQQLQVIQLPSSPESTTHVLRLLPQDGGKYSCMYQALESGREISSRKSRAINIAVAVLPAVTIPEASTAVVVAHTYETYVTSSTDSLGVPTPAVLQLTSSQLATEENLHRAAPDGPATSAPSSSQSTWRDSVSSSADPHGSRKPSGSQGSPKPFTSSSDPRSTSQTRTVSKAENGNATLSTDGSLHLPLVAGCSGAGALFLLFLVCIFSKKLKGTSRTSSR</sequence>
<feature type="domain" description="Ig-like" evidence="6">
    <location>
        <begin position="135"/>
        <end position="206"/>
    </location>
</feature>
<feature type="domain" description="Ig-like" evidence="6">
    <location>
        <begin position="38"/>
        <end position="129"/>
    </location>
</feature>
<dbReference type="InterPro" id="IPR036179">
    <property type="entry name" value="Ig-like_dom_sf"/>
</dbReference>
<feature type="domain" description="Ig-like" evidence="6">
    <location>
        <begin position="236"/>
        <end position="317"/>
    </location>
</feature>
<protein>
    <submittedName>
        <fullName evidence="8">Cell surface glycoprotein MUC18-like</fullName>
    </submittedName>
</protein>
<dbReference type="InterPro" id="IPR013783">
    <property type="entry name" value="Ig-like_fold"/>
</dbReference>
<dbReference type="GeneID" id="129339995"/>
<dbReference type="AlphaFoldDB" id="A0AA97K699"/>
<dbReference type="PANTHER" id="PTHR11481">
    <property type="entry name" value="IMMUNOGLOBULIN FC RECEPTOR"/>
    <property type="match status" value="1"/>
</dbReference>
<feature type="compositionally biased region" description="Low complexity" evidence="3">
    <location>
        <begin position="389"/>
        <end position="400"/>
    </location>
</feature>
<evidence type="ECO:0000256" key="4">
    <source>
        <dbReference type="SAM" id="Phobius"/>
    </source>
</evidence>
<dbReference type="Pfam" id="PF13895">
    <property type="entry name" value="Ig_2"/>
    <property type="match status" value="1"/>
</dbReference>
<feature type="transmembrane region" description="Helical" evidence="4">
    <location>
        <begin position="458"/>
        <end position="481"/>
    </location>
</feature>
<dbReference type="PROSITE" id="PS50835">
    <property type="entry name" value="IG_LIKE"/>
    <property type="match status" value="3"/>
</dbReference>
<keyword evidence="4" id="KW-1133">Transmembrane helix</keyword>
<name>A0AA97K699_EUBMA</name>
<dbReference type="SUPFAM" id="SSF48726">
    <property type="entry name" value="Immunoglobulin"/>
    <property type="match status" value="3"/>
</dbReference>
<feature type="region of interest" description="Disordered" evidence="3">
    <location>
        <begin position="384"/>
        <end position="454"/>
    </location>
</feature>